<dbReference type="CDD" id="cd05403">
    <property type="entry name" value="NT_KNTase_like"/>
    <property type="match status" value="1"/>
</dbReference>
<gene>
    <name evidence="2" type="ORF">ENT73_01040</name>
</gene>
<dbReference type="AlphaFoldDB" id="A0A832GNZ1"/>
<keyword evidence="2" id="KW-0808">Transferase</keyword>
<name>A0A832GNZ1_9BACT</name>
<dbReference type="InterPro" id="IPR043519">
    <property type="entry name" value="NT_sf"/>
</dbReference>
<dbReference type="GO" id="GO:0016740">
    <property type="term" value="F:transferase activity"/>
    <property type="evidence" value="ECO:0007669"/>
    <property type="project" value="UniProtKB-KW"/>
</dbReference>
<sequence length="118" mass="14081">MDLIDKFTGIGDYFAIKEREREKRRIEKLAKIKKLLENFLEENPEIEKLLIVGSLVREGAYHDLSDVDIAISVKPKEKFWEIYGKLEELIPERIHIMDWESLEENSRKFLEEYGLKLK</sequence>
<reference evidence="2" key="1">
    <citation type="journal article" date="2020" name="mSystems">
        <title>Genome- and Community-Level Interaction Insights into Carbon Utilization and Element Cycling Functions of Hydrothermarchaeota in Hydrothermal Sediment.</title>
        <authorList>
            <person name="Zhou Z."/>
            <person name="Liu Y."/>
            <person name="Xu W."/>
            <person name="Pan J."/>
            <person name="Luo Z.H."/>
            <person name="Li M."/>
        </authorList>
    </citation>
    <scope>NUCLEOTIDE SEQUENCE [LARGE SCALE GENOMIC DNA]</scope>
    <source>
        <strain evidence="2">SpSt-605</strain>
    </source>
</reference>
<proteinExistence type="predicted"/>
<dbReference type="EMBL" id="DSZU01000019">
    <property type="protein sequence ID" value="HGV54659.1"/>
    <property type="molecule type" value="Genomic_DNA"/>
</dbReference>
<evidence type="ECO:0000313" key="2">
    <source>
        <dbReference type="EMBL" id="HGV54659.1"/>
    </source>
</evidence>
<comment type="caution">
    <text evidence="2">The sequence shown here is derived from an EMBL/GenBank/DDBJ whole genome shotgun (WGS) entry which is preliminary data.</text>
</comment>
<accession>A0A832GNZ1</accession>
<dbReference type="InterPro" id="IPR041633">
    <property type="entry name" value="Polbeta"/>
</dbReference>
<protein>
    <submittedName>
        <fullName evidence="2">Nucleotidyltransferase domain-containing protein</fullName>
    </submittedName>
</protein>
<dbReference type="Pfam" id="PF18765">
    <property type="entry name" value="Polbeta"/>
    <property type="match status" value="1"/>
</dbReference>
<dbReference type="Gene3D" id="3.30.460.10">
    <property type="entry name" value="Beta Polymerase, domain 2"/>
    <property type="match status" value="1"/>
</dbReference>
<evidence type="ECO:0000259" key="1">
    <source>
        <dbReference type="Pfam" id="PF18765"/>
    </source>
</evidence>
<feature type="domain" description="Polymerase beta nucleotidyltransferase" evidence="1">
    <location>
        <begin position="36"/>
        <end position="102"/>
    </location>
</feature>
<dbReference type="SUPFAM" id="SSF81301">
    <property type="entry name" value="Nucleotidyltransferase"/>
    <property type="match status" value="1"/>
</dbReference>
<organism evidence="2">
    <name type="scientific">Caldimicrobium thiodismutans</name>
    <dbReference type="NCBI Taxonomy" id="1653476"/>
    <lineage>
        <taxon>Bacteria</taxon>
        <taxon>Pseudomonadati</taxon>
        <taxon>Thermodesulfobacteriota</taxon>
        <taxon>Thermodesulfobacteria</taxon>
        <taxon>Thermodesulfobacteriales</taxon>
        <taxon>Thermodesulfobacteriaceae</taxon>
        <taxon>Caldimicrobium</taxon>
    </lineage>
</organism>